<dbReference type="HOGENOM" id="CLU_054608_0_1_1"/>
<feature type="domain" description="SET" evidence="1">
    <location>
        <begin position="74"/>
        <end position="214"/>
    </location>
</feature>
<evidence type="ECO:0000313" key="2">
    <source>
        <dbReference type="EMBL" id="EJT45634.1"/>
    </source>
</evidence>
<dbReference type="PROSITE" id="PS50280">
    <property type="entry name" value="SET"/>
    <property type="match status" value="1"/>
</dbReference>
<dbReference type="InterPro" id="IPR046341">
    <property type="entry name" value="SET_dom_sf"/>
</dbReference>
<dbReference type="AlphaFoldDB" id="J6EMU3"/>
<dbReference type="GeneID" id="25989295"/>
<dbReference type="SUPFAM" id="SSF82199">
    <property type="entry name" value="SET domain"/>
    <property type="match status" value="1"/>
</dbReference>
<evidence type="ECO:0000259" key="1">
    <source>
        <dbReference type="PROSITE" id="PS50280"/>
    </source>
</evidence>
<name>J6EMU3_TRIAS</name>
<dbReference type="KEGG" id="tasa:A1Q1_05783"/>
<reference evidence="2 3" key="1">
    <citation type="journal article" date="2012" name="Eukaryot. Cell">
        <title>Draft genome sequence of CBS 2479, the standard type strain of Trichosporon asahii.</title>
        <authorList>
            <person name="Yang R.Y."/>
            <person name="Li H.T."/>
            <person name="Zhu H."/>
            <person name="Zhou G.P."/>
            <person name="Wang M."/>
            <person name="Wang L."/>
        </authorList>
    </citation>
    <scope>NUCLEOTIDE SEQUENCE [LARGE SCALE GENOMIC DNA]</scope>
    <source>
        <strain evidence="3">ATCC 90039 / CBS 2479 / JCM 2466 / KCTC 7840 / NCYC 2677 / UAMH 7654</strain>
    </source>
</reference>
<dbReference type="RefSeq" id="XP_014176467.1">
    <property type="nucleotide sequence ID" value="XM_014320992.1"/>
</dbReference>
<dbReference type="Proteomes" id="UP000002748">
    <property type="component" value="Unassembled WGS sequence"/>
</dbReference>
<evidence type="ECO:0000313" key="3">
    <source>
        <dbReference type="Proteomes" id="UP000002748"/>
    </source>
</evidence>
<gene>
    <name evidence="2" type="ORF">A1Q1_05783</name>
</gene>
<dbReference type="Gene3D" id="2.170.270.10">
    <property type="entry name" value="SET domain"/>
    <property type="match status" value="1"/>
</dbReference>
<proteinExistence type="predicted"/>
<comment type="caution">
    <text evidence="2">The sequence shown here is derived from an EMBL/GenBank/DDBJ whole genome shotgun (WGS) entry which is preliminary data.</text>
</comment>
<organism evidence="2 3">
    <name type="scientific">Trichosporon asahii var. asahii (strain ATCC 90039 / CBS 2479 / JCM 2466 / KCTC 7840 / NBRC 103889/ NCYC 2677 / UAMH 7654)</name>
    <name type="common">Yeast</name>
    <dbReference type="NCBI Taxonomy" id="1186058"/>
    <lineage>
        <taxon>Eukaryota</taxon>
        <taxon>Fungi</taxon>
        <taxon>Dikarya</taxon>
        <taxon>Basidiomycota</taxon>
        <taxon>Agaricomycotina</taxon>
        <taxon>Tremellomycetes</taxon>
        <taxon>Trichosporonales</taxon>
        <taxon>Trichosporonaceae</taxon>
        <taxon>Trichosporon</taxon>
    </lineage>
</organism>
<sequence length="224" mass="24769">MRARSDHNDCTTARRPCLLAVNIPLANDSAPPPTWPEDVVYLTRSRVDRAFPRELLPLLAPNGFNPKPVTFPAHLIQIKRVSDPKHPANGQRCLVAKKKLAPKELVIPYLGEIHATLTDGEGNVTGDPHAESDYDLSLLRLAAHHPSNPTNAEVSIGIDAAKMGNAARFVNDYRGIGSKPNCEFRTSSTEGYLRMEIWTLTEIKKGDELLISYGKGWWGARKDV</sequence>
<protein>
    <recommendedName>
        <fullName evidence="1">SET domain-containing protein</fullName>
    </recommendedName>
</protein>
<dbReference type="Pfam" id="PF00856">
    <property type="entry name" value="SET"/>
    <property type="match status" value="1"/>
</dbReference>
<dbReference type="VEuPathDB" id="FungiDB:A1Q1_05783"/>
<accession>J6EMU3</accession>
<dbReference type="InterPro" id="IPR001214">
    <property type="entry name" value="SET_dom"/>
</dbReference>
<dbReference type="EMBL" id="ALBS01000322">
    <property type="protein sequence ID" value="EJT45634.1"/>
    <property type="molecule type" value="Genomic_DNA"/>
</dbReference>
<dbReference type="SMART" id="SM00317">
    <property type="entry name" value="SET"/>
    <property type="match status" value="1"/>
</dbReference>
<dbReference type="OrthoDB" id="5792673at2759"/>